<evidence type="ECO:0000313" key="2">
    <source>
        <dbReference type="EMBL" id="KAF2205288.1"/>
    </source>
</evidence>
<evidence type="ECO:0000256" key="1">
    <source>
        <dbReference type="SAM" id="MobiDB-lite"/>
    </source>
</evidence>
<feature type="compositionally biased region" description="Polar residues" evidence="1">
    <location>
        <begin position="19"/>
        <end position="32"/>
    </location>
</feature>
<dbReference type="AlphaFoldDB" id="A0A9P4JZB8"/>
<feature type="region of interest" description="Disordered" evidence="1">
    <location>
        <begin position="1"/>
        <end position="112"/>
    </location>
</feature>
<keyword evidence="3" id="KW-1185">Reference proteome</keyword>
<sequence>MSDTIPSAGYGNKRASIPDPSSLSEQHSNTKFSPDDSRAYTGGHETYGSGITGGAGFGNKSASNASEFDTSEFRFGNHQDTKPYSGHTGYGSGSTGGAGFGNKTGSFGDQKDSAMGKMMEKIGHVVKSDTMIEKGRAKREEKGLGRDEEVEEKVEEQIRH</sequence>
<feature type="compositionally biased region" description="Basic and acidic residues" evidence="1">
    <location>
        <begin position="71"/>
        <end position="81"/>
    </location>
</feature>
<evidence type="ECO:0000313" key="3">
    <source>
        <dbReference type="Proteomes" id="UP000799536"/>
    </source>
</evidence>
<feature type="compositionally biased region" description="Gly residues" evidence="1">
    <location>
        <begin position="88"/>
        <end position="102"/>
    </location>
</feature>
<gene>
    <name evidence="2" type="ORF">GQ43DRAFT_468352</name>
</gene>
<feature type="region of interest" description="Disordered" evidence="1">
    <location>
        <begin position="125"/>
        <end position="160"/>
    </location>
</feature>
<dbReference type="Proteomes" id="UP000799536">
    <property type="component" value="Unassembled WGS sequence"/>
</dbReference>
<accession>A0A9P4JZB8</accession>
<dbReference type="OrthoDB" id="203279at2759"/>
<protein>
    <submittedName>
        <fullName evidence="2">Uncharacterized protein</fullName>
    </submittedName>
</protein>
<reference evidence="2" key="1">
    <citation type="journal article" date="2020" name="Stud. Mycol.">
        <title>101 Dothideomycetes genomes: a test case for predicting lifestyles and emergence of pathogens.</title>
        <authorList>
            <person name="Haridas S."/>
            <person name="Albert R."/>
            <person name="Binder M."/>
            <person name="Bloem J."/>
            <person name="Labutti K."/>
            <person name="Salamov A."/>
            <person name="Andreopoulos B."/>
            <person name="Baker S."/>
            <person name="Barry K."/>
            <person name="Bills G."/>
            <person name="Bluhm B."/>
            <person name="Cannon C."/>
            <person name="Castanera R."/>
            <person name="Culley D."/>
            <person name="Daum C."/>
            <person name="Ezra D."/>
            <person name="Gonzalez J."/>
            <person name="Henrissat B."/>
            <person name="Kuo A."/>
            <person name="Liang C."/>
            <person name="Lipzen A."/>
            <person name="Lutzoni F."/>
            <person name="Magnuson J."/>
            <person name="Mondo S."/>
            <person name="Nolan M."/>
            <person name="Ohm R."/>
            <person name="Pangilinan J."/>
            <person name="Park H.-J."/>
            <person name="Ramirez L."/>
            <person name="Alfaro M."/>
            <person name="Sun H."/>
            <person name="Tritt A."/>
            <person name="Yoshinaga Y."/>
            <person name="Zwiers L.-H."/>
            <person name="Turgeon B."/>
            <person name="Goodwin S."/>
            <person name="Spatafora J."/>
            <person name="Crous P."/>
            <person name="Grigoriev I."/>
        </authorList>
    </citation>
    <scope>NUCLEOTIDE SEQUENCE</scope>
    <source>
        <strain evidence="2">ATCC 74209</strain>
    </source>
</reference>
<organism evidence="2 3">
    <name type="scientific">Delitschia confertaspora ATCC 74209</name>
    <dbReference type="NCBI Taxonomy" id="1513339"/>
    <lineage>
        <taxon>Eukaryota</taxon>
        <taxon>Fungi</taxon>
        <taxon>Dikarya</taxon>
        <taxon>Ascomycota</taxon>
        <taxon>Pezizomycotina</taxon>
        <taxon>Dothideomycetes</taxon>
        <taxon>Pleosporomycetidae</taxon>
        <taxon>Pleosporales</taxon>
        <taxon>Delitschiaceae</taxon>
        <taxon>Delitschia</taxon>
    </lineage>
</organism>
<name>A0A9P4JZB8_9PLEO</name>
<feature type="compositionally biased region" description="Basic and acidic residues" evidence="1">
    <location>
        <begin position="125"/>
        <end position="147"/>
    </location>
</feature>
<comment type="caution">
    <text evidence="2">The sequence shown here is derived from an EMBL/GenBank/DDBJ whole genome shotgun (WGS) entry which is preliminary data.</text>
</comment>
<proteinExistence type="predicted"/>
<dbReference type="EMBL" id="ML993859">
    <property type="protein sequence ID" value="KAF2205288.1"/>
    <property type="molecule type" value="Genomic_DNA"/>
</dbReference>